<keyword evidence="3" id="KW-1185">Reference proteome</keyword>
<dbReference type="EMBL" id="KB454501">
    <property type="protein sequence ID" value="EME30206.1"/>
    <property type="molecule type" value="Genomic_DNA"/>
</dbReference>
<dbReference type="OrthoDB" id="2376at2759"/>
<dbReference type="AlphaFoldDB" id="M2W3D2"/>
<evidence type="ECO:0000259" key="1">
    <source>
        <dbReference type="Pfam" id="PF04677"/>
    </source>
</evidence>
<dbReference type="Gramene" id="EME30206">
    <property type="protein sequence ID" value="EME30206"/>
    <property type="gene ID" value="Gasu_23630"/>
</dbReference>
<dbReference type="PANTHER" id="PTHR12072">
    <property type="entry name" value="CWF19, CELL CYCLE CONTROL PROTEIN"/>
    <property type="match status" value="1"/>
</dbReference>
<dbReference type="eggNOG" id="KOG2476">
    <property type="taxonomic scope" value="Eukaryota"/>
</dbReference>
<dbReference type="InterPro" id="IPR040194">
    <property type="entry name" value="Cwf19-like"/>
</dbReference>
<dbReference type="GO" id="GO:0061632">
    <property type="term" value="F:RNA lariat debranching enzyme activator activity"/>
    <property type="evidence" value="ECO:0007669"/>
    <property type="project" value="TreeGrafter"/>
</dbReference>
<protein>
    <recommendedName>
        <fullName evidence="1">Cwf19-like C-terminal domain-containing protein</fullName>
    </recommendedName>
</protein>
<reference evidence="3" key="1">
    <citation type="journal article" date="2013" name="Science">
        <title>Gene transfer from bacteria and archaea facilitated evolution of an extremophilic eukaryote.</title>
        <authorList>
            <person name="Schonknecht G."/>
            <person name="Chen W.H."/>
            <person name="Ternes C.M."/>
            <person name="Barbier G.G."/>
            <person name="Shrestha R.P."/>
            <person name="Stanke M."/>
            <person name="Brautigam A."/>
            <person name="Baker B.J."/>
            <person name="Banfield J.F."/>
            <person name="Garavito R.M."/>
            <person name="Carr K."/>
            <person name="Wilkerson C."/>
            <person name="Rensing S.A."/>
            <person name="Gagneul D."/>
            <person name="Dickenson N.E."/>
            <person name="Oesterhelt C."/>
            <person name="Lercher M.J."/>
            <person name="Weber A.P."/>
        </authorList>
    </citation>
    <scope>NUCLEOTIDE SEQUENCE [LARGE SCALE GENOMIC DNA]</scope>
    <source>
        <strain evidence="3">074W</strain>
    </source>
</reference>
<dbReference type="SUPFAM" id="SSF54197">
    <property type="entry name" value="HIT-like"/>
    <property type="match status" value="1"/>
</dbReference>
<dbReference type="Gene3D" id="3.30.428.10">
    <property type="entry name" value="HIT-like"/>
    <property type="match status" value="1"/>
</dbReference>
<dbReference type="GO" id="GO:0071014">
    <property type="term" value="C:post-mRNA release spliceosomal complex"/>
    <property type="evidence" value="ECO:0007669"/>
    <property type="project" value="TreeGrafter"/>
</dbReference>
<dbReference type="KEGG" id="gsl:Gasu_23630"/>
<dbReference type="GeneID" id="17088953"/>
<dbReference type="Pfam" id="PF04677">
    <property type="entry name" value="CwfJ_C_1"/>
    <property type="match status" value="1"/>
</dbReference>
<dbReference type="InterPro" id="IPR006768">
    <property type="entry name" value="Cwf19-like_C_dom-1"/>
</dbReference>
<dbReference type="STRING" id="130081.M2W3D2"/>
<feature type="domain" description="Cwf19-like C-terminal" evidence="1">
    <location>
        <begin position="264"/>
        <end position="372"/>
    </location>
</feature>
<proteinExistence type="predicted"/>
<evidence type="ECO:0000313" key="2">
    <source>
        <dbReference type="EMBL" id="EME30206.1"/>
    </source>
</evidence>
<accession>M2W3D2</accession>
<organism evidence="2 3">
    <name type="scientific">Galdieria sulphuraria</name>
    <name type="common">Red alga</name>
    <dbReference type="NCBI Taxonomy" id="130081"/>
    <lineage>
        <taxon>Eukaryota</taxon>
        <taxon>Rhodophyta</taxon>
        <taxon>Bangiophyceae</taxon>
        <taxon>Galdieriales</taxon>
        <taxon>Galdieriaceae</taxon>
        <taxon>Galdieria</taxon>
    </lineage>
</organism>
<dbReference type="GO" id="GO:0000398">
    <property type="term" value="P:mRNA splicing, via spliceosome"/>
    <property type="evidence" value="ECO:0007669"/>
    <property type="project" value="TreeGrafter"/>
</dbReference>
<gene>
    <name evidence="2" type="ORF">Gasu_23630</name>
</gene>
<dbReference type="PANTHER" id="PTHR12072:SF4">
    <property type="entry name" value="CWF19-LIKE PROTEIN 1"/>
    <property type="match status" value="1"/>
</dbReference>
<dbReference type="OMA" id="DITIAFI"/>
<sequence length="499" mass="58226">MELTKFLVCGAIKEESEAELFLSRILRVQEKQGPFSFVLCCGFDLKQLVSLTTAAEKKEELSLEVYLASQHKWDSVPLKESIQKNVYTLRPFEVFEVCSFRISFIPCGLSHDWNAFNSFVESCMRSQTQLDIAILDISLDRQSLHLQGQYSDLSKGLAQLKPRYSFCSVEPFEYFEYGPFLFEDSFTLSRFIHLSHVGSKQKWLYALSMKPVAYLDETNWIKERSGPSVLPNPFQFDKIVEEEEKEVANVRFLEKYSLDGDAKKPHQASCWFCLANEKDLHLIVDVGQYCFLALAKGYLSKYHLLIVPIEHVGSRFELSTETWKEVQFYLSLLENWWSSMNLQIFWFERSMKPPSGNEVNHMQIQVIGMPIRESLSFVSNLLDRESKRLGVTIWELGSETEFEEKYRSGKMDEYILFKLPDGCYALHVVESENKRKRKYAGTQSPYFALFSFGRKIAALAMNMPQKIDWKKSVNDMKEEEQVTNELREEFLSWKRKMFS</sequence>
<dbReference type="Proteomes" id="UP000030680">
    <property type="component" value="Unassembled WGS sequence"/>
</dbReference>
<name>M2W3D2_GALSU</name>
<dbReference type="RefSeq" id="XP_005706726.1">
    <property type="nucleotide sequence ID" value="XM_005706669.1"/>
</dbReference>
<dbReference type="InterPro" id="IPR036265">
    <property type="entry name" value="HIT-like_sf"/>
</dbReference>
<evidence type="ECO:0000313" key="3">
    <source>
        <dbReference type="Proteomes" id="UP000030680"/>
    </source>
</evidence>